<feature type="domain" description="Glutamine amidotransferase type-2" evidence="8">
    <location>
        <begin position="92"/>
        <end position="152"/>
    </location>
</feature>
<reference evidence="10" key="1">
    <citation type="journal article" date="2019" name="Int. J. Syst. Evol. Microbiol.">
        <title>The Global Catalogue of Microorganisms (GCM) 10K type strain sequencing project: providing services to taxonomists for standard genome sequencing and annotation.</title>
        <authorList>
            <consortium name="The Broad Institute Genomics Platform"/>
            <consortium name="The Broad Institute Genome Sequencing Center for Infectious Disease"/>
            <person name="Wu L."/>
            <person name="Ma J."/>
        </authorList>
    </citation>
    <scope>NUCLEOTIDE SEQUENCE [LARGE SCALE GENOMIC DNA]</scope>
    <source>
        <strain evidence="10">ZS-35-S2</strain>
    </source>
</reference>
<feature type="domain" description="Asparagine synthetase" evidence="7">
    <location>
        <begin position="223"/>
        <end position="614"/>
    </location>
</feature>
<dbReference type="PIRSF" id="PIRSF001589">
    <property type="entry name" value="Asn_synthetase_glu-h"/>
    <property type="match status" value="1"/>
</dbReference>
<dbReference type="PANTHER" id="PTHR43284">
    <property type="entry name" value="ASPARAGINE SYNTHETASE (GLUTAMINE-HYDROLYZING)"/>
    <property type="match status" value="1"/>
</dbReference>
<evidence type="ECO:0000256" key="6">
    <source>
        <dbReference type="ARBA" id="ARBA00048741"/>
    </source>
</evidence>
<dbReference type="CDD" id="cd01991">
    <property type="entry name" value="Asn_synthase_B_C"/>
    <property type="match status" value="1"/>
</dbReference>
<evidence type="ECO:0000256" key="1">
    <source>
        <dbReference type="ARBA" id="ARBA00005187"/>
    </source>
</evidence>
<dbReference type="EC" id="6.3.5.4" evidence="3"/>
<evidence type="ECO:0000313" key="9">
    <source>
        <dbReference type="EMBL" id="MFD2239260.1"/>
    </source>
</evidence>
<sequence>METIAGLVCEDEARLGHESERLRRRLRLAGYPQAAIWAGEGCVLLRASRSHRSSPRAVACAGPVAVLGDLRLDEPGELARALGLAPATPQHELVGAAYGRWGVECCEHLRGDFAFALFDRAERHLFCARDSFGVRPFHFREEAGLFSFSSDPVLLSGGGFDPAYVGGFLAGIVEDERRTLDPLVMRLPPAHHLSRRNATTSVSRYWTLEPAPPPKPGEVVEAFRERFAQAVERRLVASGPAGVMLSGGLDSSSISAVAARLRRGQGRLAAFSLVYPEEPDTDESGFIEAVAASARLVSTRVDAGAVPPLEGVVEDMRRGGAFVDAPGSGKLRRLFAAAAGQGVGVLLDGHGGDEVVWNGYRRVLDLAGEGRWLRALAQVPGLSRMGGDDPLLLSAAVIEAAAPGNRFGGALRRLTRFYRSRFTPPMAAPSPDGLHLLAKGFVRETDLRQRVLDARRPPADRSDAAAHAAAIASPRTSFAFEALHRLSHGAGVETRYPFFDRDLVTFCLGLPSSEKLRAGWPRSIMRRAMEGELPDAVRWRRDKTDFGRSLARGLSRWHADLLRDAERDRDGAMAGFYDMDALRPLLGRIRQAPEGTTTVEAMLAWRAAYLHLWLTKGRNGDGTVGAH</sequence>
<dbReference type="Pfam" id="PF00733">
    <property type="entry name" value="Asn_synthase"/>
    <property type="match status" value="1"/>
</dbReference>
<evidence type="ECO:0000259" key="7">
    <source>
        <dbReference type="Pfam" id="PF00733"/>
    </source>
</evidence>
<organism evidence="9 10">
    <name type="scientific">Aureimonas populi</name>
    <dbReference type="NCBI Taxonomy" id="1701758"/>
    <lineage>
        <taxon>Bacteria</taxon>
        <taxon>Pseudomonadati</taxon>
        <taxon>Pseudomonadota</taxon>
        <taxon>Alphaproteobacteria</taxon>
        <taxon>Hyphomicrobiales</taxon>
        <taxon>Aurantimonadaceae</taxon>
        <taxon>Aureimonas</taxon>
    </lineage>
</organism>
<dbReference type="Gene3D" id="3.40.50.620">
    <property type="entry name" value="HUPs"/>
    <property type="match status" value="2"/>
</dbReference>
<comment type="pathway">
    <text evidence="1">Amino-acid biosynthesis; L-asparagine biosynthesis; L-asparagine from L-aspartate (L-Gln route): step 1/1.</text>
</comment>
<dbReference type="SUPFAM" id="SSF52402">
    <property type="entry name" value="Adenine nucleotide alpha hydrolases-like"/>
    <property type="match status" value="1"/>
</dbReference>
<keyword evidence="4" id="KW-0547">Nucleotide-binding</keyword>
<dbReference type="Proteomes" id="UP001597371">
    <property type="component" value="Unassembled WGS sequence"/>
</dbReference>
<dbReference type="InterPro" id="IPR051786">
    <property type="entry name" value="ASN_synthetase/amidase"/>
</dbReference>
<comment type="catalytic activity">
    <reaction evidence="6">
        <text>L-aspartate + L-glutamine + ATP + H2O = L-asparagine + L-glutamate + AMP + diphosphate + H(+)</text>
        <dbReference type="Rhea" id="RHEA:12228"/>
        <dbReference type="ChEBI" id="CHEBI:15377"/>
        <dbReference type="ChEBI" id="CHEBI:15378"/>
        <dbReference type="ChEBI" id="CHEBI:29985"/>
        <dbReference type="ChEBI" id="CHEBI:29991"/>
        <dbReference type="ChEBI" id="CHEBI:30616"/>
        <dbReference type="ChEBI" id="CHEBI:33019"/>
        <dbReference type="ChEBI" id="CHEBI:58048"/>
        <dbReference type="ChEBI" id="CHEBI:58359"/>
        <dbReference type="ChEBI" id="CHEBI:456215"/>
        <dbReference type="EC" id="6.3.5.4"/>
    </reaction>
</comment>
<dbReference type="Gene3D" id="3.60.20.10">
    <property type="entry name" value="Glutamine Phosphoribosylpyrophosphate, subunit 1, domain 1"/>
    <property type="match status" value="1"/>
</dbReference>
<proteinExistence type="inferred from homology"/>
<evidence type="ECO:0000313" key="10">
    <source>
        <dbReference type="Proteomes" id="UP001597371"/>
    </source>
</evidence>
<dbReference type="RefSeq" id="WP_209738288.1">
    <property type="nucleotide sequence ID" value="NZ_CP072611.1"/>
</dbReference>
<evidence type="ECO:0000256" key="3">
    <source>
        <dbReference type="ARBA" id="ARBA00012737"/>
    </source>
</evidence>
<dbReference type="InterPro" id="IPR029055">
    <property type="entry name" value="Ntn_hydrolases_N"/>
</dbReference>
<evidence type="ECO:0000259" key="8">
    <source>
        <dbReference type="Pfam" id="PF13537"/>
    </source>
</evidence>
<evidence type="ECO:0000256" key="5">
    <source>
        <dbReference type="ARBA" id="ARBA00022840"/>
    </source>
</evidence>
<name>A0ABW5CSD8_9HYPH</name>
<gene>
    <name evidence="9" type="ORF">ACFSKQ_17560</name>
</gene>
<keyword evidence="5" id="KW-0067">ATP-binding</keyword>
<evidence type="ECO:0000256" key="2">
    <source>
        <dbReference type="ARBA" id="ARBA00005752"/>
    </source>
</evidence>
<protein>
    <recommendedName>
        <fullName evidence="3">asparagine synthase (glutamine-hydrolyzing)</fullName>
        <ecNumber evidence="3">6.3.5.4</ecNumber>
    </recommendedName>
</protein>
<evidence type="ECO:0000256" key="4">
    <source>
        <dbReference type="ARBA" id="ARBA00022741"/>
    </source>
</evidence>
<dbReference type="InterPro" id="IPR014729">
    <property type="entry name" value="Rossmann-like_a/b/a_fold"/>
</dbReference>
<dbReference type="InterPro" id="IPR001962">
    <property type="entry name" value="Asn_synthase"/>
</dbReference>
<dbReference type="EMBL" id="JBHUIJ010000028">
    <property type="protein sequence ID" value="MFD2239260.1"/>
    <property type="molecule type" value="Genomic_DNA"/>
</dbReference>
<comment type="caution">
    <text evidence="9">The sequence shown here is derived from an EMBL/GenBank/DDBJ whole genome shotgun (WGS) entry which is preliminary data.</text>
</comment>
<comment type="similarity">
    <text evidence="2">Belongs to the asparagine synthetase family.</text>
</comment>
<dbReference type="PANTHER" id="PTHR43284:SF1">
    <property type="entry name" value="ASPARAGINE SYNTHETASE"/>
    <property type="match status" value="1"/>
</dbReference>
<keyword evidence="10" id="KW-1185">Reference proteome</keyword>
<dbReference type="InterPro" id="IPR017932">
    <property type="entry name" value="GATase_2_dom"/>
</dbReference>
<dbReference type="InterPro" id="IPR006426">
    <property type="entry name" value="Asn_synth_AEB"/>
</dbReference>
<accession>A0ABW5CSD8</accession>
<dbReference type="Pfam" id="PF13537">
    <property type="entry name" value="GATase_7"/>
    <property type="match status" value="1"/>
</dbReference>
<dbReference type="SUPFAM" id="SSF56235">
    <property type="entry name" value="N-terminal nucleophile aminohydrolases (Ntn hydrolases)"/>
    <property type="match status" value="1"/>
</dbReference>